<comment type="cofactor">
    <cofactor evidence="1">
        <name>Mg(2+)</name>
        <dbReference type="ChEBI" id="CHEBI:18420"/>
    </cofactor>
</comment>
<dbReference type="Gene3D" id="3.40.1170.60">
    <property type="match status" value="1"/>
</dbReference>
<evidence type="ECO:0000256" key="11">
    <source>
        <dbReference type="ARBA" id="ARBA00022723"/>
    </source>
</evidence>
<dbReference type="GO" id="GO:0042276">
    <property type="term" value="P:error-prone translesion synthesis"/>
    <property type="evidence" value="ECO:0007669"/>
    <property type="project" value="TreeGrafter"/>
</dbReference>
<dbReference type="GeneID" id="109957020"/>
<dbReference type="RefSeq" id="XP_020450246.1">
    <property type="nucleotide sequence ID" value="XM_020594590.1"/>
</dbReference>
<dbReference type="EC" id="2.7.7.7" evidence="4"/>
<dbReference type="FunFam" id="3.40.1170.60:FF:000002">
    <property type="entry name" value="Polymerase (DNA directed) kappa"/>
    <property type="match status" value="1"/>
</dbReference>
<feature type="region of interest" description="Disordered" evidence="23">
    <location>
        <begin position="837"/>
        <end position="884"/>
    </location>
</feature>
<dbReference type="PROSITE" id="PS50173">
    <property type="entry name" value="UMUC"/>
    <property type="match status" value="1"/>
</dbReference>
<keyword evidence="8" id="KW-0808">Transferase</keyword>
<comment type="catalytic activity">
    <reaction evidence="20">
        <text>DNA(n) + a 2'-deoxyribonucleoside 5'-triphosphate = DNA(n+1) + diphosphate</text>
        <dbReference type="Rhea" id="RHEA:22508"/>
        <dbReference type="Rhea" id="RHEA-COMP:17339"/>
        <dbReference type="Rhea" id="RHEA-COMP:17340"/>
        <dbReference type="ChEBI" id="CHEBI:33019"/>
        <dbReference type="ChEBI" id="CHEBI:61560"/>
        <dbReference type="ChEBI" id="CHEBI:173112"/>
        <dbReference type="EC" id="2.7.7.7"/>
    </reaction>
</comment>
<evidence type="ECO:0000256" key="2">
    <source>
        <dbReference type="ARBA" id="ARBA00004123"/>
    </source>
</evidence>
<feature type="domain" description="UmuC" evidence="24">
    <location>
        <begin position="101"/>
        <end position="344"/>
    </location>
</feature>
<keyword evidence="11" id="KW-0479">Metal-binding</keyword>
<evidence type="ECO:0000256" key="12">
    <source>
        <dbReference type="ARBA" id="ARBA00022763"/>
    </source>
</evidence>
<evidence type="ECO:0000256" key="15">
    <source>
        <dbReference type="ARBA" id="ARBA00022842"/>
    </source>
</evidence>
<dbReference type="GO" id="GO:0006281">
    <property type="term" value="P:DNA repair"/>
    <property type="evidence" value="ECO:0007669"/>
    <property type="project" value="UniProtKB-KW"/>
</dbReference>
<evidence type="ECO:0000256" key="18">
    <source>
        <dbReference type="ARBA" id="ARBA00023204"/>
    </source>
</evidence>
<comment type="subcellular location">
    <subcellularLocation>
        <location evidence="2">Nucleus</location>
    </subcellularLocation>
</comment>
<dbReference type="FunFam" id="3.30.1490.100:FF:000005">
    <property type="entry name" value="DNA polymerase kappa"/>
    <property type="match status" value="1"/>
</dbReference>
<evidence type="ECO:0000259" key="24">
    <source>
        <dbReference type="PROSITE" id="PS50173"/>
    </source>
</evidence>
<evidence type="ECO:0000256" key="13">
    <source>
        <dbReference type="ARBA" id="ARBA00022771"/>
    </source>
</evidence>
<dbReference type="Gene3D" id="3.30.160.60">
    <property type="entry name" value="Classic Zinc Finger"/>
    <property type="match status" value="2"/>
</dbReference>
<dbReference type="Proteomes" id="UP000261600">
    <property type="component" value="Unplaced"/>
</dbReference>
<keyword evidence="17" id="KW-0238">DNA-binding</keyword>
<dbReference type="CDD" id="cd03586">
    <property type="entry name" value="PolY_Pol_IV_kappa"/>
    <property type="match status" value="1"/>
</dbReference>
<dbReference type="GO" id="GO:0005634">
    <property type="term" value="C:nucleus"/>
    <property type="evidence" value="ECO:0007669"/>
    <property type="project" value="UniProtKB-SubCell"/>
</dbReference>
<evidence type="ECO:0000256" key="21">
    <source>
        <dbReference type="PROSITE-ProRule" id="PRU01256"/>
    </source>
</evidence>
<dbReference type="Pfam" id="PF11798">
    <property type="entry name" value="IMS_HHH"/>
    <property type="match status" value="1"/>
</dbReference>
<evidence type="ECO:0000313" key="27">
    <source>
        <dbReference type="Proteomes" id="UP000261600"/>
    </source>
</evidence>
<dbReference type="CTD" id="51426"/>
<keyword evidence="10" id="KW-0235">DNA replication</keyword>
<proteinExistence type="inferred from homology"/>
<keyword evidence="19" id="KW-0539">Nucleus</keyword>
<keyword evidence="15" id="KW-0460">Magnesium</keyword>
<evidence type="ECO:0000256" key="19">
    <source>
        <dbReference type="ARBA" id="ARBA00023242"/>
    </source>
</evidence>
<keyword evidence="14" id="KW-0862">Zinc</keyword>
<dbReference type="InterPro" id="IPR022880">
    <property type="entry name" value="DNApol_IV"/>
</dbReference>
<dbReference type="FunFam" id="3.30.70.270:FF:000151">
    <property type="entry name" value="Polymerase (DNA directed) kappa"/>
    <property type="match status" value="1"/>
</dbReference>
<evidence type="ECO:0000256" key="8">
    <source>
        <dbReference type="ARBA" id="ARBA00022679"/>
    </source>
</evidence>
<dbReference type="Gene3D" id="1.10.150.810">
    <property type="match status" value="2"/>
</dbReference>
<evidence type="ECO:0000256" key="9">
    <source>
        <dbReference type="ARBA" id="ARBA00022695"/>
    </source>
</evidence>
<comment type="similarity">
    <text evidence="3">Belongs to the DNA polymerase type-Y family.</text>
</comment>
<organism evidence="26 27">
    <name type="scientific">Monopterus albus</name>
    <name type="common">Swamp eel</name>
    <dbReference type="NCBI Taxonomy" id="43700"/>
    <lineage>
        <taxon>Eukaryota</taxon>
        <taxon>Metazoa</taxon>
        <taxon>Chordata</taxon>
        <taxon>Craniata</taxon>
        <taxon>Vertebrata</taxon>
        <taxon>Euteleostomi</taxon>
        <taxon>Actinopterygii</taxon>
        <taxon>Neopterygii</taxon>
        <taxon>Teleostei</taxon>
        <taxon>Neoteleostei</taxon>
        <taxon>Acanthomorphata</taxon>
        <taxon>Anabantaria</taxon>
        <taxon>Synbranchiformes</taxon>
        <taxon>Synbranchidae</taxon>
        <taxon>Monopterus</taxon>
    </lineage>
</organism>
<reference evidence="26" key="2">
    <citation type="submission" date="2025-09" db="UniProtKB">
        <authorList>
            <consortium name="Ensembl"/>
        </authorList>
    </citation>
    <scope>IDENTIFICATION</scope>
</reference>
<dbReference type="GO" id="GO:0008270">
    <property type="term" value="F:zinc ion binding"/>
    <property type="evidence" value="ECO:0007669"/>
    <property type="project" value="UniProtKB-KW"/>
</dbReference>
<feature type="region of interest" description="Disordered" evidence="23">
    <location>
        <begin position="560"/>
        <end position="584"/>
    </location>
</feature>
<dbReference type="Pfam" id="PF00817">
    <property type="entry name" value="IMS"/>
    <property type="match status" value="1"/>
</dbReference>
<evidence type="ECO:0000256" key="16">
    <source>
        <dbReference type="ARBA" id="ARBA00022932"/>
    </source>
</evidence>
<dbReference type="AlphaFoldDB" id="A0A3Q3J703"/>
<evidence type="ECO:0000256" key="7">
    <source>
        <dbReference type="ARBA" id="ARBA00022634"/>
    </source>
</evidence>
<evidence type="ECO:0000256" key="20">
    <source>
        <dbReference type="ARBA" id="ARBA00049244"/>
    </source>
</evidence>
<keyword evidence="16" id="KW-0239">DNA-directed DNA polymerase</keyword>
<evidence type="ECO:0000313" key="26">
    <source>
        <dbReference type="Ensembl" id="ENSMALP00000014423.1"/>
    </source>
</evidence>
<dbReference type="InterPro" id="IPR043502">
    <property type="entry name" value="DNA/RNA_pol_sf"/>
</dbReference>
<dbReference type="InterPro" id="IPR050116">
    <property type="entry name" value="DNA_polymerase-Y"/>
</dbReference>
<dbReference type="FunFam" id="1.10.150.810:FF:000002">
    <property type="entry name" value="Polymerase (DNA directed) kappa"/>
    <property type="match status" value="1"/>
</dbReference>
<dbReference type="GO" id="GO:0003684">
    <property type="term" value="F:damaged DNA binding"/>
    <property type="evidence" value="ECO:0007669"/>
    <property type="project" value="InterPro"/>
</dbReference>
<keyword evidence="22" id="KW-0175">Coiled coil</keyword>
<dbReference type="PROSITE" id="PS51908">
    <property type="entry name" value="ZF_UBZ4"/>
    <property type="match status" value="1"/>
</dbReference>
<dbReference type="Ensembl" id="ENSMALT00000014730.1">
    <property type="protein sequence ID" value="ENSMALP00000014423.1"/>
    <property type="gene ID" value="ENSMALG00000010142.1"/>
</dbReference>
<dbReference type="SMART" id="SM00734">
    <property type="entry name" value="ZnF_Rad18"/>
    <property type="match status" value="2"/>
</dbReference>
<dbReference type="InterPro" id="IPR036775">
    <property type="entry name" value="DNA_pol_Y-fam_lit_finger_sf"/>
</dbReference>
<dbReference type="InterPro" id="IPR001126">
    <property type="entry name" value="UmuC"/>
</dbReference>
<evidence type="ECO:0000256" key="5">
    <source>
        <dbReference type="ARBA" id="ARBA00016178"/>
    </source>
</evidence>
<keyword evidence="18 21" id="KW-0234">DNA repair</keyword>
<keyword evidence="7" id="KW-0237">DNA synthesis</keyword>
<evidence type="ECO:0000256" key="4">
    <source>
        <dbReference type="ARBA" id="ARBA00012417"/>
    </source>
</evidence>
<dbReference type="OrthoDB" id="1747274at2759"/>
<dbReference type="Gene3D" id="3.30.1490.100">
    <property type="entry name" value="DNA polymerase, Y-family, little finger domain"/>
    <property type="match status" value="1"/>
</dbReference>
<evidence type="ECO:0000256" key="14">
    <source>
        <dbReference type="ARBA" id="ARBA00022833"/>
    </source>
</evidence>
<evidence type="ECO:0000256" key="17">
    <source>
        <dbReference type="ARBA" id="ARBA00023125"/>
    </source>
</evidence>
<evidence type="ECO:0000256" key="1">
    <source>
        <dbReference type="ARBA" id="ARBA00001946"/>
    </source>
</evidence>
<dbReference type="InterPro" id="IPR006642">
    <property type="entry name" value="Rad18_UBZ4"/>
</dbReference>
<protein>
    <recommendedName>
        <fullName evidence="5">DNA polymerase kappa</fullName>
        <ecNumber evidence="4">2.7.7.7</ecNumber>
    </recommendedName>
</protein>
<dbReference type="SUPFAM" id="SSF100879">
    <property type="entry name" value="Lesion bypass DNA polymerase (Y-family), little finger domain"/>
    <property type="match status" value="1"/>
</dbReference>
<reference evidence="26" key="1">
    <citation type="submission" date="2025-08" db="UniProtKB">
        <authorList>
            <consortium name="Ensembl"/>
        </authorList>
    </citation>
    <scope>IDENTIFICATION</scope>
</reference>
<evidence type="ECO:0000256" key="23">
    <source>
        <dbReference type="SAM" id="MobiDB-lite"/>
    </source>
</evidence>
<dbReference type="SUPFAM" id="SSF56672">
    <property type="entry name" value="DNA/RNA polymerases"/>
    <property type="match status" value="1"/>
</dbReference>
<evidence type="ECO:0000256" key="3">
    <source>
        <dbReference type="ARBA" id="ARBA00010945"/>
    </source>
</evidence>
<dbReference type="InterPro" id="IPR017961">
    <property type="entry name" value="DNA_pol_Y-fam_little_finger"/>
</dbReference>
<keyword evidence="27" id="KW-1185">Reference proteome</keyword>
<evidence type="ECO:0000259" key="25">
    <source>
        <dbReference type="PROSITE" id="PS51908"/>
    </source>
</evidence>
<evidence type="ECO:0000256" key="10">
    <source>
        <dbReference type="ARBA" id="ARBA00022705"/>
    </source>
</evidence>
<evidence type="ECO:0000256" key="22">
    <source>
        <dbReference type="SAM" id="Coils"/>
    </source>
</evidence>
<sequence length="884" mass="98919">MENGVAPTKGEGFLSRMALNDNKAGMEGLDRDKINKIIMESSKGSRFYENEMKREQQVNQRIEKMMLQKAQITEQQIMKAQAQVERVASELERSRDLSRVIVHVDMDAFYAAVEMRDCPELKDKPMAVGSMSMLSTSNYHARKYGVRAAMPGFIAKKLCPNLVIVPPNFDKYRAVSNEIREIFADYDPHFQPVSLDEAYLDFTDHLEQRQSWPESCRTHHFRASSTAPGVQQVELPQEAVPDLSPVLFEDSPSSSPCLQGSEAIGTAVFEVFGTSIEEAVREMRFRIEQRTMLTASAGIAPNTMLAKVCSDKNKPNGQYRLPSTRESVMDFIQNLPVRKISGVGKVSEKMLNALGISSCCHLGQQMALLSLLFSETAWHNFLQISLGLGSTYIHRHEERKSMSTERTFKELTKAEEQLSLCRMLCEDLAEDMKKEGLKGKTVTLKIKNVNFEVKTRALTLPYAVAAADDIFAVAKDLLKMEIENECPQPLRLRLMGVRISAFASSDDKKPLQKSIIGFLQQGKTDSGGSTQGMHKKLEKEHLSNHSIQVWPFTCPASTQKSRKHEEVPWRSKHRGLEGGQTDEEPQQSFFQRAYAKRLKLQAANSSTQEEGHGENCSVISIDTHAQNCVESPVKTHKGVASDLSVNSIISPTQACASTSGCGGPLSENFICPVCFRQIETTDLNVFNRHIDQCLSEATRKPNKDTDPDSESDLDLEIDHKRREVVKIWRGECAVEETKTKNSGEMESIRTDPQEAQCSMKNDSSRTVLLLNGDNKTPQQPESCYYKGLVLICPVCQRTQDTDDLAVFNHHVDLCLNQDVLHILGGETSSMKNLPVTESKAVDRGHLPPRQTSKGKSKGRDSPSSPHSKRAKPLGPRNTIDKFFR</sequence>
<feature type="domain" description="UBZ4-type" evidence="25">
    <location>
        <begin position="668"/>
        <end position="698"/>
    </location>
</feature>
<keyword evidence="13 21" id="KW-0863">Zinc-finger</keyword>
<keyword evidence="6" id="KW-0515">Mutator protein</keyword>
<dbReference type="PANTHER" id="PTHR11076:SF33">
    <property type="entry name" value="DNA POLYMERASE KAPPA"/>
    <property type="match status" value="1"/>
</dbReference>
<dbReference type="InterPro" id="IPR043128">
    <property type="entry name" value="Rev_trsase/Diguanyl_cyclase"/>
</dbReference>
<keyword evidence="12 21" id="KW-0227">DNA damage</keyword>
<feature type="coiled-coil region" evidence="22">
    <location>
        <begin position="45"/>
        <end position="97"/>
    </location>
</feature>
<evidence type="ECO:0000256" key="6">
    <source>
        <dbReference type="ARBA" id="ARBA00022457"/>
    </source>
</evidence>
<dbReference type="GO" id="GO:0003887">
    <property type="term" value="F:DNA-directed DNA polymerase activity"/>
    <property type="evidence" value="ECO:0007669"/>
    <property type="project" value="UniProtKB-KW"/>
</dbReference>
<dbReference type="KEGG" id="malb:109957020"/>
<dbReference type="Pfam" id="PF11799">
    <property type="entry name" value="IMS_C"/>
    <property type="match status" value="1"/>
</dbReference>
<keyword evidence="9" id="KW-0548">Nucleotidyltransferase</keyword>
<dbReference type="Gene3D" id="3.30.70.270">
    <property type="match status" value="1"/>
</dbReference>
<name>A0A3Q3J703_MONAL</name>
<dbReference type="HAMAP" id="MF_01113">
    <property type="entry name" value="DNApol_IV"/>
    <property type="match status" value="1"/>
</dbReference>
<dbReference type="InterPro" id="IPR024728">
    <property type="entry name" value="PolY_HhH_motif"/>
</dbReference>
<dbReference type="STRING" id="43700.ENSMALP00000014423"/>
<dbReference type="FunFam" id="1.10.150.810:FF:000001">
    <property type="entry name" value="DNA polymerase kappa"/>
    <property type="match status" value="1"/>
</dbReference>
<dbReference type="GO" id="GO:0006260">
    <property type="term" value="P:DNA replication"/>
    <property type="evidence" value="ECO:0007669"/>
    <property type="project" value="UniProtKB-KW"/>
</dbReference>
<accession>A0A3Q3J703</accession>
<dbReference type="PANTHER" id="PTHR11076">
    <property type="entry name" value="DNA REPAIR POLYMERASE UMUC / TRANSFERASE FAMILY MEMBER"/>
    <property type="match status" value="1"/>
</dbReference>